<dbReference type="EMBL" id="FPHE01000148">
    <property type="protein sequence ID" value="SFV65887.1"/>
    <property type="molecule type" value="Genomic_DNA"/>
</dbReference>
<dbReference type="InterPro" id="IPR029063">
    <property type="entry name" value="SAM-dependent_MTases_sf"/>
</dbReference>
<dbReference type="Pfam" id="PF00145">
    <property type="entry name" value="DNA_methylase"/>
    <property type="match status" value="1"/>
</dbReference>
<keyword evidence="2 5" id="KW-0489">Methyltransferase</keyword>
<dbReference type="PANTHER" id="PTHR10629:SF52">
    <property type="entry name" value="DNA (CYTOSINE-5)-METHYLTRANSFERASE 1"/>
    <property type="match status" value="1"/>
</dbReference>
<keyword evidence="3 5" id="KW-0808">Transferase</keyword>
<reference evidence="5" key="1">
    <citation type="submission" date="2016-10" db="EMBL/GenBank/DDBJ databases">
        <authorList>
            <person name="de Groot N.N."/>
        </authorList>
    </citation>
    <scope>NUCLEOTIDE SEQUENCE</scope>
</reference>
<keyword evidence="4" id="KW-0949">S-adenosyl-L-methionine</keyword>
<dbReference type="GO" id="GO:0003677">
    <property type="term" value="F:DNA binding"/>
    <property type="evidence" value="ECO:0007669"/>
    <property type="project" value="TreeGrafter"/>
</dbReference>
<dbReference type="NCBIfam" id="TIGR00675">
    <property type="entry name" value="dcm"/>
    <property type="match status" value="1"/>
</dbReference>
<organism evidence="5">
    <name type="scientific">hydrothermal vent metagenome</name>
    <dbReference type="NCBI Taxonomy" id="652676"/>
    <lineage>
        <taxon>unclassified sequences</taxon>
        <taxon>metagenomes</taxon>
        <taxon>ecological metagenomes</taxon>
    </lineage>
</organism>
<dbReference type="GO" id="GO:0044027">
    <property type="term" value="P:negative regulation of gene expression via chromosomal CpG island methylation"/>
    <property type="evidence" value="ECO:0007669"/>
    <property type="project" value="TreeGrafter"/>
</dbReference>
<dbReference type="EC" id="2.1.1.37" evidence="1"/>
<evidence type="ECO:0000256" key="2">
    <source>
        <dbReference type="ARBA" id="ARBA00022603"/>
    </source>
</evidence>
<dbReference type="InterPro" id="IPR001525">
    <property type="entry name" value="C5_MeTfrase"/>
</dbReference>
<dbReference type="InterPro" id="IPR050390">
    <property type="entry name" value="C5-Methyltransferase"/>
</dbReference>
<evidence type="ECO:0000256" key="3">
    <source>
        <dbReference type="ARBA" id="ARBA00022679"/>
    </source>
</evidence>
<proteinExistence type="predicted"/>
<dbReference type="CDD" id="cd00315">
    <property type="entry name" value="Cyt_C5_DNA_methylase"/>
    <property type="match status" value="1"/>
</dbReference>
<dbReference type="Gene3D" id="3.90.120.10">
    <property type="entry name" value="DNA Methylase, subunit A, domain 2"/>
    <property type="match status" value="1"/>
</dbReference>
<accession>A0A1W1CJK7</accession>
<dbReference type="Gene3D" id="3.40.50.150">
    <property type="entry name" value="Vaccinia Virus protein VP39"/>
    <property type="match status" value="1"/>
</dbReference>
<dbReference type="GO" id="GO:0003886">
    <property type="term" value="F:DNA (cytosine-5-)-methyltransferase activity"/>
    <property type="evidence" value="ECO:0007669"/>
    <property type="project" value="UniProtKB-EC"/>
</dbReference>
<evidence type="ECO:0000256" key="4">
    <source>
        <dbReference type="ARBA" id="ARBA00022691"/>
    </source>
</evidence>
<evidence type="ECO:0000313" key="5">
    <source>
        <dbReference type="EMBL" id="SFV65887.1"/>
    </source>
</evidence>
<gene>
    <name evidence="5" type="ORF">MNB_SV-12-840</name>
</gene>
<dbReference type="PANTHER" id="PTHR10629">
    <property type="entry name" value="CYTOSINE-SPECIFIC METHYLTRANSFERASE"/>
    <property type="match status" value="1"/>
</dbReference>
<dbReference type="PRINTS" id="PR00105">
    <property type="entry name" value="C5METTRFRASE"/>
</dbReference>
<dbReference type="AlphaFoldDB" id="A0A1W1CJK7"/>
<name>A0A1W1CJK7_9ZZZZ</name>
<evidence type="ECO:0000256" key="1">
    <source>
        <dbReference type="ARBA" id="ARBA00011975"/>
    </source>
</evidence>
<dbReference type="SUPFAM" id="SSF53335">
    <property type="entry name" value="S-adenosyl-L-methionine-dependent methyltransferases"/>
    <property type="match status" value="1"/>
</dbReference>
<sequence length="328" mass="36807">MKVISLFSGCGGVDLGFVKAGATILWANDIDCDAVKTYKQNIANHIICKDIYDVAVEEIPNGADLIVGGFPCLGFTVAKGKSRNINDSVNFLYKEYIRVLKAKKTKYFLIENVPGMRSGKEFNSFFENMLKEFEEVGYRVKYQTLLASDYGVPQNRRRIIIIGTRNDIEIEPNFPTPTHSKNENLLLKPYVTIKDAISDLPADYDEIIANHTGSKHKVKINGYVGNRQLDWDKPSPTITGRGSRSGGAVIHPHPNNKRRLSVRECARLQSFPDDFIFSGSNGAGFAHIGNAVPPILSFYLAKEFIKIIDNKEVNFNSEDWDLPWLNQL</sequence>
<dbReference type="PROSITE" id="PS51679">
    <property type="entry name" value="SAM_MT_C5"/>
    <property type="match status" value="1"/>
</dbReference>
<dbReference type="GO" id="GO:0032259">
    <property type="term" value="P:methylation"/>
    <property type="evidence" value="ECO:0007669"/>
    <property type="project" value="UniProtKB-KW"/>
</dbReference>
<protein>
    <recommendedName>
        <fullName evidence="1">DNA (cytosine-5-)-methyltransferase</fullName>
        <ecNumber evidence="1">2.1.1.37</ecNumber>
    </recommendedName>
</protein>